<organism evidence="1 2">
    <name type="scientific">Georgenia halophila</name>
    <dbReference type="NCBI Taxonomy" id="620889"/>
    <lineage>
        <taxon>Bacteria</taxon>
        <taxon>Bacillati</taxon>
        <taxon>Actinomycetota</taxon>
        <taxon>Actinomycetes</taxon>
        <taxon>Micrococcales</taxon>
        <taxon>Bogoriellaceae</taxon>
        <taxon>Georgenia</taxon>
    </lineage>
</organism>
<proteinExistence type="predicted"/>
<dbReference type="Proteomes" id="UP001500622">
    <property type="component" value="Unassembled WGS sequence"/>
</dbReference>
<evidence type="ECO:0000313" key="2">
    <source>
        <dbReference type="Proteomes" id="UP001500622"/>
    </source>
</evidence>
<accession>A0ABP8L3B0</accession>
<sequence>MPEHDTATLCVVENEAVADTTMAGHRTAERAAARELVEAERKYWDRLARADTDN</sequence>
<comment type="caution">
    <text evidence="1">The sequence shown here is derived from an EMBL/GenBank/DDBJ whole genome shotgun (WGS) entry which is preliminary data.</text>
</comment>
<keyword evidence="2" id="KW-1185">Reference proteome</keyword>
<dbReference type="RefSeq" id="WP_345215679.1">
    <property type="nucleotide sequence ID" value="NZ_BAABGN010000006.1"/>
</dbReference>
<evidence type="ECO:0000313" key="1">
    <source>
        <dbReference type="EMBL" id="GAA4421911.1"/>
    </source>
</evidence>
<name>A0ABP8L3B0_9MICO</name>
<gene>
    <name evidence="1" type="ORF">GCM10023169_15470</name>
</gene>
<protein>
    <submittedName>
        <fullName evidence="1">Uncharacterized protein</fullName>
    </submittedName>
</protein>
<reference evidence="2" key="1">
    <citation type="journal article" date="2019" name="Int. J. Syst. Evol. Microbiol.">
        <title>The Global Catalogue of Microorganisms (GCM) 10K type strain sequencing project: providing services to taxonomists for standard genome sequencing and annotation.</title>
        <authorList>
            <consortium name="The Broad Institute Genomics Platform"/>
            <consortium name="The Broad Institute Genome Sequencing Center for Infectious Disease"/>
            <person name="Wu L."/>
            <person name="Ma J."/>
        </authorList>
    </citation>
    <scope>NUCLEOTIDE SEQUENCE [LARGE SCALE GENOMIC DNA]</scope>
    <source>
        <strain evidence="2">JCM 17810</strain>
    </source>
</reference>
<dbReference type="EMBL" id="BAABGN010000006">
    <property type="protein sequence ID" value="GAA4421911.1"/>
    <property type="molecule type" value="Genomic_DNA"/>
</dbReference>